<sequence>MTTIDQFHQLGLQINKKKSTQRLEFIRADLDSIQAKAILPKHRFTTLTNLISMVTISPQTSLQSGDKELHMLFSTPINTIWKAGAYPFDKTAGLPWY</sequence>
<protein>
    <submittedName>
        <fullName evidence="1">Uncharacterized protein</fullName>
    </submittedName>
</protein>
<evidence type="ECO:0000313" key="1">
    <source>
        <dbReference type="EMBL" id="KAH1177002.1"/>
    </source>
</evidence>
<gene>
    <name evidence="1" type="ORF">KIL84_010704</name>
</gene>
<dbReference type="AlphaFoldDB" id="A0A9D3XCF3"/>
<evidence type="ECO:0000313" key="2">
    <source>
        <dbReference type="Proteomes" id="UP000827986"/>
    </source>
</evidence>
<proteinExistence type="predicted"/>
<organism evidence="1 2">
    <name type="scientific">Mauremys mutica</name>
    <name type="common">yellowpond turtle</name>
    <dbReference type="NCBI Taxonomy" id="74926"/>
    <lineage>
        <taxon>Eukaryota</taxon>
        <taxon>Metazoa</taxon>
        <taxon>Chordata</taxon>
        <taxon>Craniata</taxon>
        <taxon>Vertebrata</taxon>
        <taxon>Euteleostomi</taxon>
        <taxon>Archelosauria</taxon>
        <taxon>Testudinata</taxon>
        <taxon>Testudines</taxon>
        <taxon>Cryptodira</taxon>
        <taxon>Durocryptodira</taxon>
        <taxon>Testudinoidea</taxon>
        <taxon>Geoemydidae</taxon>
        <taxon>Geoemydinae</taxon>
        <taxon>Mauremys</taxon>
    </lineage>
</organism>
<dbReference type="Proteomes" id="UP000827986">
    <property type="component" value="Unassembled WGS sequence"/>
</dbReference>
<dbReference type="EMBL" id="JAHDVG010000474">
    <property type="protein sequence ID" value="KAH1177002.1"/>
    <property type="molecule type" value="Genomic_DNA"/>
</dbReference>
<reference evidence="1" key="1">
    <citation type="submission" date="2021-09" db="EMBL/GenBank/DDBJ databases">
        <title>The genome of Mauremys mutica provides insights into the evolution of semi-aquatic lifestyle.</title>
        <authorList>
            <person name="Gong S."/>
            <person name="Gao Y."/>
        </authorList>
    </citation>
    <scope>NUCLEOTIDE SEQUENCE</scope>
    <source>
        <strain evidence="1">MM-2020</strain>
        <tissue evidence="1">Muscle</tissue>
    </source>
</reference>
<comment type="caution">
    <text evidence="1">The sequence shown here is derived from an EMBL/GenBank/DDBJ whole genome shotgun (WGS) entry which is preliminary data.</text>
</comment>
<keyword evidence="2" id="KW-1185">Reference proteome</keyword>
<accession>A0A9D3XCF3</accession>
<name>A0A9D3XCF3_9SAUR</name>